<proteinExistence type="predicted"/>
<name>A0A1V3IEB6_9PAST</name>
<dbReference type="SMART" id="SM00331">
    <property type="entry name" value="PP2C_SIG"/>
    <property type="match status" value="1"/>
</dbReference>
<dbReference type="EMBL" id="MLHJ01000135">
    <property type="protein sequence ID" value="OOF38990.1"/>
    <property type="molecule type" value="Genomic_DNA"/>
</dbReference>
<keyword evidence="3" id="KW-1185">Reference proteome</keyword>
<dbReference type="SMART" id="SM00332">
    <property type="entry name" value="PP2Cc"/>
    <property type="match status" value="1"/>
</dbReference>
<gene>
    <name evidence="2" type="ORF">BKK50_11210</name>
</gene>
<dbReference type="CDD" id="cd00143">
    <property type="entry name" value="PP2Cc"/>
    <property type="match status" value="1"/>
</dbReference>
<evidence type="ECO:0000313" key="3">
    <source>
        <dbReference type="Proteomes" id="UP000189433"/>
    </source>
</evidence>
<dbReference type="Gene3D" id="3.60.40.10">
    <property type="entry name" value="PPM-type phosphatase domain"/>
    <property type="match status" value="1"/>
</dbReference>
<dbReference type="PROSITE" id="PS51746">
    <property type="entry name" value="PPM_2"/>
    <property type="match status" value="1"/>
</dbReference>
<sequence length="234" mass="26712">MIKLISSSIFSFPKNEERKNQDALLSPSKQEDKYLFAIADGVGGYLGGEIASQIAIQSLMREPQNVFSDSLAEIKQLPEEYRQASTTLTFAYLTEEGLHIGHIGDCRLYVKEGNKLRQKTKDHTSHQKLLDEGIYTKKELKELSGKNIITTAISTQVEMIPDKLFIPIDELKNENNEIFIYIMSDGAHHFWEHRPRFSDNTMKSVTRFAAALQKRIEKAPIDDYSLIAIQFKVE</sequence>
<reference evidence="2 3" key="1">
    <citation type="submission" date="2016-10" db="EMBL/GenBank/DDBJ databases">
        <title>Rodentibacter gen. nov. and new species.</title>
        <authorList>
            <person name="Christensen H."/>
        </authorList>
    </citation>
    <scope>NUCLEOTIDE SEQUENCE [LARGE SCALE GENOMIC DNA]</scope>
    <source>
        <strain evidence="2 3">CCUG17206</strain>
    </source>
</reference>
<protein>
    <submittedName>
        <fullName evidence="2">Protein phosphatase</fullName>
    </submittedName>
</protein>
<dbReference type="InterPro" id="IPR036457">
    <property type="entry name" value="PPM-type-like_dom_sf"/>
</dbReference>
<dbReference type="OrthoDB" id="9801841at2"/>
<organism evidence="2 3">
    <name type="scientific">Rodentibacter rarus</name>
    <dbReference type="NCBI Taxonomy" id="1908260"/>
    <lineage>
        <taxon>Bacteria</taxon>
        <taxon>Pseudomonadati</taxon>
        <taxon>Pseudomonadota</taxon>
        <taxon>Gammaproteobacteria</taxon>
        <taxon>Pasteurellales</taxon>
        <taxon>Pasteurellaceae</taxon>
        <taxon>Rodentibacter</taxon>
    </lineage>
</organism>
<dbReference type="AlphaFoldDB" id="A0A1V3IEB6"/>
<dbReference type="Pfam" id="PF13672">
    <property type="entry name" value="PP2C_2"/>
    <property type="match status" value="1"/>
</dbReference>
<dbReference type="Proteomes" id="UP000189433">
    <property type="component" value="Unassembled WGS sequence"/>
</dbReference>
<accession>A0A1V3IEB6</accession>
<feature type="domain" description="PPM-type phosphatase" evidence="1">
    <location>
        <begin position="6"/>
        <end position="231"/>
    </location>
</feature>
<evidence type="ECO:0000313" key="2">
    <source>
        <dbReference type="EMBL" id="OOF38990.1"/>
    </source>
</evidence>
<comment type="caution">
    <text evidence="2">The sequence shown here is derived from an EMBL/GenBank/DDBJ whole genome shotgun (WGS) entry which is preliminary data.</text>
</comment>
<dbReference type="SUPFAM" id="SSF81606">
    <property type="entry name" value="PP2C-like"/>
    <property type="match status" value="1"/>
</dbReference>
<dbReference type="STRING" id="1908260.BKK50_11210"/>
<evidence type="ECO:0000259" key="1">
    <source>
        <dbReference type="PROSITE" id="PS51746"/>
    </source>
</evidence>
<dbReference type="RefSeq" id="WP_077418209.1">
    <property type="nucleotide sequence ID" value="NZ_MLHJ01000135.1"/>
</dbReference>
<dbReference type="InterPro" id="IPR001932">
    <property type="entry name" value="PPM-type_phosphatase-like_dom"/>
</dbReference>